<evidence type="ECO:0000313" key="2">
    <source>
        <dbReference type="EMBL" id="KNC75583.1"/>
    </source>
</evidence>
<dbReference type="STRING" id="667725.A0A0L0FHU7"/>
<reference evidence="2 3" key="1">
    <citation type="submission" date="2011-02" db="EMBL/GenBank/DDBJ databases">
        <title>The Genome Sequence of Sphaeroforma arctica JP610.</title>
        <authorList>
            <consortium name="The Broad Institute Genome Sequencing Platform"/>
            <person name="Russ C."/>
            <person name="Cuomo C."/>
            <person name="Young S.K."/>
            <person name="Zeng Q."/>
            <person name="Gargeya S."/>
            <person name="Alvarado L."/>
            <person name="Berlin A."/>
            <person name="Chapman S.B."/>
            <person name="Chen Z."/>
            <person name="Freedman E."/>
            <person name="Gellesch M."/>
            <person name="Goldberg J."/>
            <person name="Griggs A."/>
            <person name="Gujja S."/>
            <person name="Heilman E."/>
            <person name="Heiman D."/>
            <person name="Howarth C."/>
            <person name="Mehta T."/>
            <person name="Neiman D."/>
            <person name="Pearson M."/>
            <person name="Roberts A."/>
            <person name="Saif S."/>
            <person name="Shea T."/>
            <person name="Shenoy N."/>
            <person name="Sisk P."/>
            <person name="Stolte C."/>
            <person name="Sykes S."/>
            <person name="White J."/>
            <person name="Yandava C."/>
            <person name="Burger G."/>
            <person name="Gray M.W."/>
            <person name="Holland P.W.H."/>
            <person name="King N."/>
            <person name="Lang F.B.F."/>
            <person name="Roger A.J."/>
            <person name="Ruiz-Trillo I."/>
            <person name="Haas B."/>
            <person name="Nusbaum C."/>
            <person name="Birren B."/>
        </authorList>
    </citation>
    <scope>NUCLEOTIDE SEQUENCE [LARGE SCALE GENOMIC DNA]</scope>
    <source>
        <strain evidence="2 3">JP610</strain>
    </source>
</reference>
<dbReference type="OrthoDB" id="10258608at2759"/>
<keyword evidence="1" id="KW-0472">Membrane</keyword>
<feature type="transmembrane region" description="Helical" evidence="1">
    <location>
        <begin position="228"/>
        <end position="248"/>
    </location>
</feature>
<evidence type="ECO:0000313" key="3">
    <source>
        <dbReference type="Proteomes" id="UP000054560"/>
    </source>
</evidence>
<dbReference type="InterPro" id="IPR023394">
    <property type="entry name" value="Sec7_C_sf"/>
</dbReference>
<dbReference type="GO" id="GO:0032012">
    <property type="term" value="P:regulation of ARF protein signal transduction"/>
    <property type="evidence" value="ECO:0007669"/>
    <property type="project" value="InterPro"/>
</dbReference>
<dbReference type="SUPFAM" id="SSF48425">
    <property type="entry name" value="Sec7 domain"/>
    <property type="match status" value="1"/>
</dbReference>
<gene>
    <name evidence="2" type="ORF">SARC_11898</name>
</gene>
<dbReference type="GO" id="GO:0005085">
    <property type="term" value="F:guanyl-nucleotide exchange factor activity"/>
    <property type="evidence" value="ECO:0007669"/>
    <property type="project" value="InterPro"/>
</dbReference>
<protein>
    <submittedName>
        <fullName evidence="2">Uncharacterized protein</fullName>
    </submittedName>
</protein>
<dbReference type="Gene3D" id="1.10.1000.11">
    <property type="entry name" value="Arf Nucleotide-binding Site Opener,domain 2"/>
    <property type="match status" value="1"/>
</dbReference>
<proteinExistence type="predicted"/>
<accession>A0A0L0FHU7</accession>
<dbReference type="GeneID" id="25912402"/>
<dbReference type="RefSeq" id="XP_014149485.1">
    <property type="nucleotide sequence ID" value="XM_014294010.1"/>
</dbReference>
<dbReference type="InterPro" id="IPR035999">
    <property type="entry name" value="Sec7_dom_sf"/>
</dbReference>
<dbReference type="Proteomes" id="UP000054560">
    <property type="component" value="Unassembled WGS sequence"/>
</dbReference>
<organism evidence="2 3">
    <name type="scientific">Sphaeroforma arctica JP610</name>
    <dbReference type="NCBI Taxonomy" id="667725"/>
    <lineage>
        <taxon>Eukaryota</taxon>
        <taxon>Ichthyosporea</taxon>
        <taxon>Ichthyophonida</taxon>
        <taxon>Sphaeroforma</taxon>
    </lineage>
</organism>
<name>A0A0L0FHU7_9EUKA</name>
<keyword evidence="3" id="KW-1185">Reference proteome</keyword>
<dbReference type="eggNOG" id="KOG0928">
    <property type="taxonomic scope" value="Eukaryota"/>
</dbReference>
<dbReference type="EMBL" id="KQ243538">
    <property type="protein sequence ID" value="KNC75583.1"/>
    <property type="molecule type" value="Genomic_DNA"/>
</dbReference>
<sequence>MLELSTFRTTHTYVYIHTGVYRKNQRGLNGGKDFAPDYLETIYNAIRDDEIIMPDEQEGAAYENYQWAQILSRSEKPMYGSYISANSRSDFDRDVFLIVWKPVIAAVKYIFDTATTDTLVQRAINGFQKSTTLAASYGLSEVVDKMVISLTNFTSLLASDDAAKGYEWATLFLRARTDMQMVGGYGSWVMGYGYGLWFMVYGLGILVYIYGLYILVYGYGLWFIGYGYGSWFMGYGLWDMVSGFWYIVYGFRFDSYASCMDVWE</sequence>
<evidence type="ECO:0000256" key="1">
    <source>
        <dbReference type="SAM" id="Phobius"/>
    </source>
</evidence>
<feature type="transmembrane region" description="Helical" evidence="1">
    <location>
        <begin position="194"/>
        <end position="216"/>
    </location>
</feature>
<dbReference type="PANTHER" id="PTHR10663">
    <property type="entry name" value="GUANYL-NUCLEOTIDE EXCHANGE FACTOR"/>
    <property type="match status" value="1"/>
</dbReference>
<dbReference type="PANTHER" id="PTHR10663:SF388">
    <property type="entry name" value="GOLGI-SPECIFIC BREFELDIN A-RESISTANCE GUANINE NUCLEOTIDE EXCHANGE FACTOR 1"/>
    <property type="match status" value="1"/>
</dbReference>
<dbReference type="AlphaFoldDB" id="A0A0L0FHU7"/>
<keyword evidence="1" id="KW-0812">Transmembrane</keyword>
<keyword evidence="1" id="KW-1133">Transmembrane helix</keyword>